<gene>
    <name evidence="2" type="ORF">GBG19_05085</name>
</gene>
<dbReference type="RefSeq" id="WP_152279661.1">
    <property type="nucleotide sequence ID" value="NZ_WFKK01000010.1"/>
</dbReference>
<sequence length="313" mass="36289">MAEEKNEKKKPSSPRKRTTKKNVGLLPDEGQMVQYNLFDTKQKINESTSTLMDLRVSPFMPVDKISHNSALAREFVANKNILKRETAFGIVEIRNRLLTQYHKMILDCIMVHNIRSVVYKGTIAIYFSIYEIAQQLGLEWNGKTQKNIQEAIEYIKDVVIVRTDADNPSITSSYNIIQEMKYSSKEQAYVIVLSSQYAEYFNKTISINYNKRFDELIGIRGKGSAFIRSIIEFFITHDASADNIQRMKLMQLLETINYPCQTPRQVTSAKQYLKEYEKELAKFNIKYYTGSQLFEYTGTTDIRFIPPLEGLLD</sequence>
<dbReference type="AlphaFoldDB" id="A0A6L4WU47"/>
<protein>
    <submittedName>
        <fullName evidence="2">Uncharacterized protein</fullName>
    </submittedName>
</protein>
<accession>A0A6L4WU47</accession>
<reference evidence="2 3" key="1">
    <citation type="submission" date="2019-10" db="EMBL/GenBank/DDBJ databases">
        <title>Poseidonibacter ostreae sp. nov., isolated from the gut of the Ostrea denselamellosa.</title>
        <authorList>
            <person name="Choi A."/>
        </authorList>
    </citation>
    <scope>NUCLEOTIDE SEQUENCE [LARGE SCALE GENOMIC DNA]</scope>
    <source>
        <strain evidence="2 3">SJOD-M-33</strain>
    </source>
</reference>
<evidence type="ECO:0000313" key="3">
    <source>
        <dbReference type="Proteomes" id="UP000472839"/>
    </source>
</evidence>
<evidence type="ECO:0000256" key="1">
    <source>
        <dbReference type="SAM" id="MobiDB-lite"/>
    </source>
</evidence>
<proteinExistence type="predicted"/>
<comment type="caution">
    <text evidence="2">The sequence shown here is derived from an EMBL/GenBank/DDBJ whole genome shotgun (WGS) entry which is preliminary data.</text>
</comment>
<organism evidence="2 3">
    <name type="scientific">Poseidonibacter ostreae</name>
    <dbReference type="NCBI Taxonomy" id="2654171"/>
    <lineage>
        <taxon>Bacteria</taxon>
        <taxon>Pseudomonadati</taxon>
        <taxon>Campylobacterota</taxon>
        <taxon>Epsilonproteobacteria</taxon>
        <taxon>Campylobacterales</taxon>
        <taxon>Arcobacteraceae</taxon>
        <taxon>Poseidonibacter</taxon>
    </lineage>
</organism>
<feature type="compositionally biased region" description="Basic and acidic residues" evidence="1">
    <location>
        <begin position="1"/>
        <end position="10"/>
    </location>
</feature>
<dbReference type="EMBL" id="WFKK01000010">
    <property type="protein sequence ID" value="KAB7889757.1"/>
    <property type="molecule type" value="Genomic_DNA"/>
</dbReference>
<feature type="compositionally biased region" description="Basic residues" evidence="1">
    <location>
        <begin position="11"/>
        <end position="20"/>
    </location>
</feature>
<dbReference type="Proteomes" id="UP000472839">
    <property type="component" value="Unassembled WGS sequence"/>
</dbReference>
<name>A0A6L4WU47_9BACT</name>
<evidence type="ECO:0000313" key="2">
    <source>
        <dbReference type="EMBL" id="KAB7889757.1"/>
    </source>
</evidence>
<feature type="region of interest" description="Disordered" evidence="1">
    <location>
        <begin position="1"/>
        <end position="23"/>
    </location>
</feature>